<dbReference type="Gene3D" id="3.40.190.10">
    <property type="entry name" value="Periplasmic binding protein-like II"/>
    <property type="match status" value="2"/>
</dbReference>
<evidence type="ECO:0000313" key="2">
    <source>
        <dbReference type="Proteomes" id="UP000599578"/>
    </source>
</evidence>
<dbReference type="AlphaFoldDB" id="A0A918DMU4"/>
<protein>
    <submittedName>
        <fullName evidence="1">Uncharacterized protein</fullName>
    </submittedName>
</protein>
<comment type="caution">
    <text evidence="1">The sequence shown here is derived from an EMBL/GenBank/DDBJ whole genome shotgun (WGS) entry which is preliminary data.</text>
</comment>
<keyword evidence="2" id="KW-1185">Reference proteome</keyword>
<reference evidence="1 2" key="1">
    <citation type="journal article" date="2014" name="Int. J. Syst. Evol. Microbiol.">
        <title>Complete genome sequence of Corynebacterium casei LMG S-19264T (=DSM 44701T), isolated from a smear-ripened cheese.</title>
        <authorList>
            <consortium name="US DOE Joint Genome Institute (JGI-PGF)"/>
            <person name="Walter F."/>
            <person name="Albersmeier A."/>
            <person name="Kalinowski J."/>
            <person name="Ruckert C."/>
        </authorList>
    </citation>
    <scope>NUCLEOTIDE SEQUENCE [LARGE SCALE GENOMIC DNA]</scope>
    <source>
        <strain evidence="1 2">CGMCC 1.7286</strain>
    </source>
</reference>
<dbReference type="Proteomes" id="UP000599578">
    <property type="component" value="Unassembled WGS sequence"/>
</dbReference>
<accession>A0A918DMU4</accession>
<evidence type="ECO:0000313" key="1">
    <source>
        <dbReference type="EMBL" id="GGO75945.1"/>
    </source>
</evidence>
<name>A0A918DMU4_9GAMM</name>
<gene>
    <name evidence="1" type="ORF">GCM10011348_01970</name>
</gene>
<sequence>MLFWVCCRPKAVIDASANRYTVPRIPRNPDDARRFLDFLLSDEGQQVLADEASLYPVRGDIVGETGASRLRINFNSPLRPIPLGVPLLVQTDEMKRELILDEWRRAFGAAN</sequence>
<dbReference type="SUPFAM" id="SSF53850">
    <property type="entry name" value="Periplasmic binding protein-like II"/>
    <property type="match status" value="1"/>
</dbReference>
<dbReference type="EMBL" id="BMLT01000001">
    <property type="protein sequence ID" value="GGO75945.1"/>
    <property type="molecule type" value="Genomic_DNA"/>
</dbReference>
<organism evidence="1 2">
    <name type="scientific">Marinobacterium nitratireducens</name>
    <dbReference type="NCBI Taxonomy" id="518897"/>
    <lineage>
        <taxon>Bacteria</taxon>
        <taxon>Pseudomonadati</taxon>
        <taxon>Pseudomonadota</taxon>
        <taxon>Gammaproteobacteria</taxon>
        <taxon>Oceanospirillales</taxon>
        <taxon>Oceanospirillaceae</taxon>
        <taxon>Marinobacterium</taxon>
    </lineage>
</organism>
<proteinExistence type="predicted"/>